<evidence type="ECO:0000259" key="6">
    <source>
        <dbReference type="Pfam" id="PF12708"/>
    </source>
</evidence>
<dbReference type="Proteomes" id="UP000253083">
    <property type="component" value="Unassembled WGS sequence"/>
</dbReference>
<dbReference type="InParanoid" id="A0A395JRR0"/>
<comment type="caution">
    <text evidence="7">The sequence shown here is derived from an EMBL/GenBank/DDBJ whole genome shotgun (WGS) entry which is preliminary data.</text>
</comment>
<dbReference type="InterPro" id="IPR024535">
    <property type="entry name" value="RHGA/B-epi-like_pectate_lyase"/>
</dbReference>
<evidence type="ECO:0000256" key="5">
    <source>
        <dbReference type="SAM" id="SignalP"/>
    </source>
</evidence>
<dbReference type="InterPro" id="IPR011050">
    <property type="entry name" value="Pectin_lyase_fold/virulence"/>
</dbReference>
<feature type="chain" id="PRO_5017402188" evidence="5">
    <location>
        <begin position="25"/>
        <end position="495"/>
    </location>
</feature>
<gene>
    <name evidence="7" type="ORF">DFR28_101397</name>
</gene>
<dbReference type="GO" id="GO:0005975">
    <property type="term" value="P:carbohydrate metabolic process"/>
    <property type="evidence" value="ECO:0007669"/>
    <property type="project" value="InterPro"/>
</dbReference>
<dbReference type="InterPro" id="IPR006626">
    <property type="entry name" value="PbH1"/>
</dbReference>
<reference evidence="7 8" key="1">
    <citation type="submission" date="2018-06" db="EMBL/GenBank/DDBJ databases">
        <title>Genomic Encyclopedia of Type Strains, Phase IV (KMG-IV): sequencing the most valuable type-strain genomes for metagenomic binning, comparative biology and taxonomic classification.</title>
        <authorList>
            <person name="Goeker M."/>
        </authorList>
    </citation>
    <scope>NUCLEOTIDE SEQUENCE [LARGE SCALE GENOMIC DNA]</scope>
    <source>
        <strain evidence="7 8">DSM 24032</strain>
    </source>
</reference>
<sequence length="495" mass="54680">MKTPHLLSRRQFVLAACASSTALANSKSYAQPGDICSNTNLESEWAKADFIRKQIIAPTFPKRIFNILDFGAVNDAETLNTKAINAAIQACHTAGGGTVLVPDGLFLTGAIHLRSNTELHLESKAELRFSDQTSDYLPLVQTWFEGVELMNYSPFIYAFDCHNVAITGTGTLNGQATFDGWWSWRGPRSWKGAKSGTSTGWQPGMPYQKASRNQLMAMAANDVPVAERRFGDGHYLRSAMIEFNRCSNVLIDGVTINDAPFWSVHPVLSNNVIARNVTIHNPVGANADGIDPESCNYVLIENSRFDTGDDCISLKSGRNHDGRRINTPCRNVIVSNCHFSSERSALSCGSESSGGIENIYISDVVATHVYRFFRIKTNMRRGGINQHIHIKNADIEQALENLIEIQADFSEPLKDDPEEQNNHNFAPVIRNISITNLNCQRAYRALNLPGTEATPIESLKLNGVTVASSDHSNRLENLMRPCATDTVINGRAFRF</sequence>
<evidence type="ECO:0000256" key="1">
    <source>
        <dbReference type="ARBA" id="ARBA00008834"/>
    </source>
</evidence>
<name>A0A395JRR0_9GAMM</name>
<keyword evidence="8" id="KW-1185">Reference proteome</keyword>
<comment type="similarity">
    <text evidence="1 4">Belongs to the glycosyl hydrolase 28 family.</text>
</comment>
<accession>A0A395JRR0</accession>
<dbReference type="GO" id="GO:0016829">
    <property type="term" value="F:lyase activity"/>
    <property type="evidence" value="ECO:0007669"/>
    <property type="project" value="UniProtKB-KW"/>
</dbReference>
<dbReference type="Pfam" id="PF00295">
    <property type="entry name" value="Glyco_hydro_28"/>
    <property type="match status" value="1"/>
</dbReference>
<proteinExistence type="inferred from homology"/>
<keyword evidence="2 4" id="KW-0378">Hydrolase</keyword>
<feature type="signal peptide" evidence="5">
    <location>
        <begin position="1"/>
        <end position="24"/>
    </location>
</feature>
<dbReference type="EMBL" id="QNRT01000001">
    <property type="protein sequence ID" value="RBP53012.1"/>
    <property type="molecule type" value="Genomic_DNA"/>
</dbReference>
<dbReference type="PANTHER" id="PTHR31339">
    <property type="entry name" value="PECTIN LYASE-RELATED"/>
    <property type="match status" value="1"/>
</dbReference>
<evidence type="ECO:0000256" key="4">
    <source>
        <dbReference type="RuleBase" id="RU361169"/>
    </source>
</evidence>
<dbReference type="SUPFAM" id="SSF51126">
    <property type="entry name" value="Pectin lyase-like"/>
    <property type="match status" value="1"/>
</dbReference>
<dbReference type="InterPro" id="IPR000743">
    <property type="entry name" value="Glyco_hydro_28"/>
</dbReference>
<evidence type="ECO:0000313" key="7">
    <source>
        <dbReference type="EMBL" id="RBP53012.1"/>
    </source>
</evidence>
<protein>
    <submittedName>
        <fullName evidence="7">Pectate lyase-like protein</fullName>
    </submittedName>
</protein>
<dbReference type="Gene3D" id="2.160.20.10">
    <property type="entry name" value="Single-stranded right-handed beta-helix, Pectin lyase-like"/>
    <property type="match status" value="1"/>
</dbReference>
<keyword evidence="3 4" id="KW-0326">Glycosidase</keyword>
<dbReference type="Pfam" id="PF12708">
    <property type="entry name" value="Pect-lyase_RHGA_epim"/>
    <property type="match status" value="1"/>
</dbReference>
<organism evidence="7 8">
    <name type="scientific">Arenicella xantha</name>
    <dbReference type="NCBI Taxonomy" id="644221"/>
    <lineage>
        <taxon>Bacteria</taxon>
        <taxon>Pseudomonadati</taxon>
        <taxon>Pseudomonadota</taxon>
        <taxon>Gammaproteobacteria</taxon>
        <taxon>Arenicellales</taxon>
        <taxon>Arenicellaceae</taxon>
        <taxon>Arenicella</taxon>
    </lineage>
</organism>
<feature type="domain" description="Rhamnogalacturonase A/B/Epimerase-like pectate lyase" evidence="6">
    <location>
        <begin position="64"/>
        <end position="119"/>
    </location>
</feature>
<evidence type="ECO:0000313" key="8">
    <source>
        <dbReference type="Proteomes" id="UP000253083"/>
    </source>
</evidence>
<keyword evidence="7" id="KW-0456">Lyase</keyword>
<dbReference type="OrthoDB" id="9795222at2"/>
<keyword evidence="5" id="KW-0732">Signal</keyword>
<dbReference type="InterPro" id="IPR012334">
    <property type="entry name" value="Pectin_lyas_fold"/>
</dbReference>
<dbReference type="SMART" id="SM00710">
    <property type="entry name" value="PbH1"/>
    <property type="match status" value="3"/>
</dbReference>
<evidence type="ECO:0000256" key="2">
    <source>
        <dbReference type="ARBA" id="ARBA00022801"/>
    </source>
</evidence>
<dbReference type="InterPro" id="IPR051801">
    <property type="entry name" value="GH28_Enzymes"/>
</dbReference>
<dbReference type="PANTHER" id="PTHR31339:SF9">
    <property type="entry name" value="PLASMIN AND FIBRONECTIN-BINDING PROTEIN A"/>
    <property type="match status" value="1"/>
</dbReference>
<dbReference type="AlphaFoldDB" id="A0A395JRR0"/>
<evidence type="ECO:0000256" key="3">
    <source>
        <dbReference type="ARBA" id="ARBA00023295"/>
    </source>
</evidence>
<dbReference type="RefSeq" id="WP_113952619.1">
    <property type="nucleotide sequence ID" value="NZ_QNRT01000001.1"/>
</dbReference>
<dbReference type="GO" id="GO:0004650">
    <property type="term" value="F:polygalacturonase activity"/>
    <property type="evidence" value="ECO:0007669"/>
    <property type="project" value="InterPro"/>
</dbReference>